<sequence length="136" mass="15010">MSAQLERLLKRLEAIPEEVRDAVKPALIKSGEELQRTMQLLAPVDTGALRDSIAVTLPGEATPPYSQPGGSRVAKENEVLVTAGNKAVRYPHLLEYGTTAAPAHPFFWPAFRLLRARIQRRTKRAISQAIKKGWSA</sequence>
<evidence type="ECO:0008006" key="2">
    <source>
        <dbReference type="Google" id="ProtNLM"/>
    </source>
</evidence>
<proteinExistence type="predicted"/>
<gene>
    <name evidence="1" type="ORF">AMST5_01448</name>
</gene>
<accession>A0AA48LZA8</accession>
<dbReference type="Pfam" id="PF04883">
    <property type="entry name" value="HK97-gp10_like"/>
    <property type="match status" value="1"/>
</dbReference>
<dbReference type="AlphaFoldDB" id="A0AA48LZA8"/>
<evidence type="ECO:0000313" key="1">
    <source>
        <dbReference type="EMBL" id="CAJ0861998.1"/>
    </source>
</evidence>
<dbReference type="InterPro" id="IPR010064">
    <property type="entry name" value="HK97-gp10_tail"/>
</dbReference>
<reference evidence="1" key="1">
    <citation type="submission" date="2023-07" db="EMBL/GenBank/DDBJ databases">
        <authorList>
            <person name="Pelsma A.J. K."/>
        </authorList>
    </citation>
    <scope>NUCLEOTIDE SEQUENCE</scope>
</reference>
<dbReference type="NCBIfam" id="TIGR01725">
    <property type="entry name" value="phge_HK97_gp10"/>
    <property type="match status" value="1"/>
</dbReference>
<name>A0AA48LZA8_9ZZZZ</name>
<organism evidence="1">
    <name type="scientific">freshwater sediment metagenome</name>
    <dbReference type="NCBI Taxonomy" id="556182"/>
    <lineage>
        <taxon>unclassified sequences</taxon>
        <taxon>metagenomes</taxon>
        <taxon>ecological metagenomes</taxon>
    </lineage>
</organism>
<protein>
    <recommendedName>
        <fullName evidence="2">HK97 gp10 family phage protein</fullName>
    </recommendedName>
</protein>
<dbReference type="EMBL" id="OY288114">
    <property type="protein sequence ID" value="CAJ0861998.1"/>
    <property type="molecule type" value="Genomic_DNA"/>
</dbReference>